<evidence type="ECO:0000313" key="3">
    <source>
        <dbReference type="Proteomes" id="UP000694865"/>
    </source>
</evidence>
<comment type="similarity">
    <text evidence="1">Belongs to the NXPE family.</text>
</comment>
<dbReference type="InterPro" id="IPR014756">
    <property type="entry name" value="Ig_E-set"/>
</dbReference>
<dbReference type="PANTHER" id="PTHR16165">
    <property type="entry name" value="NXPE FAMILY MEMBER"/>
    <property type="match status" value="1"/>
</dbReference>
<dbReference type="Gene3D" id="2.60.40.10">
    <property type="entry name" value="Immunoglobulins"/>
    <property type="match status" value="1"/>
</dbReference>
<name>A0ABM0M018_SACKO</name>
<protein>
    <submittedName>
        <fullName evidence="4">NXPE family member 4-like</fullName>
    </submittedName>
</protein>
<dbReference type="InterPro" id="IPR026845">
    <property type="entry name" value="NXPH/NXPE"/>
</dbReference>
<sequence length="586" mass="67548">MLFTQHSGELRSSLPIKDDLVTISHDVFKNEISKHTLITSHNNVSSPRSERVTKELANETTSTTINKATNPAKVVTMKAQEVYRSTHVDLYPYRKYDPLAMEWINTVEEMEWIHRNSYNEDKKDYKKPFDHGTGEMWSTSVIKTRVIVKTDRNDIRKGSYICVEIETFDDNGRKRKRGGDFFTANMANVALQKSTAGRVVDHGNGTYSVFFYAAWSGEAQIDIALSFPREIIIHTKNTMRREELQGFAANYSDGKWNAETRCSLINEGVWSDRCEYINPNALGKTVFACVKLPYFSCDQLINVWSKGAGLNRLPLDEKQKVQYIYDGRYSPNTLKETPIKLKILEAEVSPPKLPPCGPDVPIPLSSGYWENSSVFVPLVCQSQQWRQQDIDNCIADKEFFSVGDSTLGPLVKWFLKSPELRESNIYFMTPRLAGPRVKIFETIFEADLIDKISKRNCQSKTHVVFLNFCFHFAGWSTRAYVERLVRVNLAILRLLQRCPNSKIMIKLAHSRENLYKEQRNNLNWIYYDMNRIARRVFGGTGVLFLDLWDMINSSFQENTIHMHGAVAQQEFYLAISYICPEYVKLQ</sequence>
<organism evidence="3 4">
    <name type="scientific">Saccoglossus kowalevskii</name>
    <name type="common">Acorn worm</name>
    <dbReference type="NCBI Taxonomy" id="10224"/>
    <lineage>
        <taxon>Eukaryota</taxon>
        <taxon>Metazoa</taxon>
        <taxon>Hemichordata</taxon>
        <taxon>Enteropneusta</taxon>
        <taxon>Harrimaniidae</taxon>
        <taxon>Saccoglossus</taxon>
    </lineage>
</organism>
<evidence type="ECO:0000313" key="4">
    <source>
        <dbReference type="RefSeq" id="XP_006813359.1"/>
    </source>
</evidence>
<proteinExistence type="inferred from homology"/>
<evidence type="ECO:0000256" key="1">
    <source>
        <dbReference type="ARBA" id="ARBA00005431"/>
    </source>
</evidence>
<accession>A0ABM0M018</accession>
<dbReference type="GeneID" id="102804912"/>
<dbReference type="Pfam" id="PF06312">
    <property type="entry name" value="Neurexophilin"/>
    <property type="match status" value="1"/>
</dbReference>
<dbReference type="InterPro" id="IPR057106">
    <property type="entry name" value="NXPE4_C"/>
</dbReference>
<dbReference type="SUPFAM" id="SSF81296">
    <property type="entry name" value="E set domains"/>
    <property type="match status" value="1"/>
</dbReference>
<dbReference type="Pfam" id="PF24536">
    <property type="entry name" value="NXPE4_C"/>
    <property type="match status" value="1"/>
</dbReference>
<reference evidence="4" key="1">
    <citation type="submission" date="2025-08" db="UniProtKB">
        <authorList>
            <consortium name="RefSeq"/>
        </authorList>
    </citation>
    <scope>IDENTIFICATION</scope>
    <source>
        <tissue evidence="4">Testes</tissue>
    </source>
</reference>
<gene>
    <name evidence="4" type="primary">LOC102804912</name>
</gene>
<dbReference type="PANTHER" id="PTHR16165:SF5">
    <property type="entry name" value="NXPE FAMILY MEMBER 3"/>
    <property type="match status" value="1"/>
</dbReference>
<feature type="domain" description="NXPE C-terminal" evidence="2">
    <location>
        <begin position="444"/>
        <end position="579"/>
    </location>
</feature>
<keyword evidence="3" id="KW-1185">Reference proteome</keyword>
<dbReference type="Proteomes" id="UP000694865">
    <property type="component" value="Unplaced"/>
</dbReference>
<dbReference type="InterPro" id="IPR013783">
    <property type="entry name" value="Ig-like_fold"/>
</dbReference>
<evidence type="ECO:0000259" key="2">
    <source>
        <dbReference type="Pfam" id="PF24536"/>
    </source>
</evidence>
<dbReference type="RefSeq" id="XP_006813359.1">
    <property type="nucleotide sequence ID" value="XM_006813296.1"/>
</dbReference>